<dbReference type="PANTHER" id="PTHR45712">
    <property type="entry name" value="AGAP008170-PA"/>
    <property type="match status" value="1"/>
</dbReference>
<feature type="region of interest" description="Disordered" evidence="3">
    <location>
        <begin position="216"/>
        <end position="250"/>
    </location>
</feature>
<keyword evidence="5" id="KW-1185">Reference proteome</keyword>
<sequence length="373" mass="39022">MANRDSPQNTAPDPGSTPTPVAPTAHTAAATGATDSPPATTSTASASRPTGHPPSISTNPARLRTPSTASSLNDTATSWPTTPTARTVSPRTSNPQRAQSSAPNSDAAALHAPSLLPTVGRHRSATVLGPSSDTGSGTSSTSGTMTRTTTSASRACISAIPGGRAAGESMQRARTATTASANGSMHDETPPPPLQSTVSTASRVFESLLQSRKHIASSRTGLSTVAGSGTDSDSEFTGTPSRPAKSALPEQTCSYRYRNLTVRQIQEWITPDNLTVLNLSNNQLPVIPDPICGIQTLRTLSLNWNNLCDLNPKLVQLQALQTIALSANRITDASLLGVAWKDMPNLKRLMLVQNQLKEFPKCLLDTKCVSLVI</sequence>
<accession>A0A0L0SXC9</accession>
<dbReference type="Gene3D" id="3.80.10.10">
    <property type="entry name" value="Ribonuclease Inhibitor"/>
    <property type="match status" value="1"/>
</dbReference>
<dbReference type="InterPro" id="IPR032675">
    <property type="entry name" value="LRR_dom_sf"/>
</dbReference>
<evidence type="ECO:0000256" key="2">
    <source>
        <dbReference type="ARBA" id="ARBA00022737"/>
    </source>
</evidence>
<dbReference type="Pfam" id="PF00560">
    <property type="entry name" value="LRR_1"/>
    <property type="match status" value="1"/>
</dbReference>
<evidence type="ECO:0000256" key="3">
    <source>
        <dbReference type="SAM" id="MobiDB-lite"/>
    </source>
</evidence>
<dbReference type="VEuPathDB" id="FungiDB:AMAG_12232"/>
<dbReference type="EMBL" id="GG745352">
    <property type="protein sequence ID" value="KNE67162.1"/>
    <property type="molecule type" value="Genomic_DNA"/>
</dbReference>
<evidence type="ECO:0000313" key="4">
    <source>
        <dbReference type="EMBL" id="KNE67162.1"/>
    </source>
</evidence>
<proteinExistence type="predicted"/>
<dbReference type="AlphaFoldDB" id="A0A0L0SXC9"/>
<feature type="compositionally biased region" description="Low complexity" evidence="3">
    <location>
        <begin position="129"/>
        <end position="153"/>
    </location>
</feature>
<keyword evidence="1" id="KW-0433">Leucine-rich repeat</keyword>
<feature type="region of interest" description="Disordered" evidence="3">
    <location>
        <begin position="1"/>
        <end position="108"/>
    </location>
</feature>
<feature type="compositionally biased region" description="Polar residues" evidence="3">
    <location>
        <begin position="55"/>
        <end position="104"/>
    </location>
</feature>
<reference evidence="5" key="2">
    <citation type="submission" date="2009-11" db="EMBL/GenBank/DDBJ databases">
        <title>The Genome Sequence of Allomyces macrogynus strain ATCC 38327.</title>
        <authorList>
            <consortium name="The Broad Institute Genome Sequencing Platform"/>
            <person name="Russ C."/>
            <person name="Cuomo C."/>
            <person name="Shea T."/>
            <person name="Young S.K."/>
            <person name="Zeng Q."/>
            <person name="Koehrsen M."/>
            <person name="Haas B."/>
            <person name="Borodovsky M."/>
            <person name="Guigo R."/>
            <person name="Alvarado L."/>
            <person name="Berlin A."/>
            <person name="Borenstein D."/>
            <person name="Chen Z."/>
            <person name="Engels R."/>
            <person name="Freedman E."/>
            <person name="Gellesch M."/>
            <person name="Goldberg J."/>
            <person name="Griggs A."/>
            <person name="Gujja S."/>
            <person name="Heiman D."/>
            <person name="Hepburn T."/>
            <person name="Howarth C."/>
            <person name="Jen D."/>
            <person name="Larson L."/>
            <person name="Lewis B."/>
            <person name="Mehta T."/>
            <person name="Park D."/>
            <person name="Pearson M."/>
            <person name="Roberts A."/>
            <person name="Saif S."/>
            <person name="Shenoy N."/>
            <person name="Sisk P."/>
            <person name="Stolte C."/>
            <person name="Sykes S."/>
            <person name="Walk T."/>
            <person name="White J."/>
            <person name="Yandava C."/>
            <person name="Burger G."/>
            <person name="Gray M.W."/>
            <person name="Holland P.W.H."/>
            <person name="King N."/>
            <person name="Lang F.B.F."/>
            <person name="Roger A.J."/>
            <person name="Ruiz-Trillo I."/>
            <person name="Lander E."/>
            <person name="Nusbaum C."/>
        </authorList>
    </citation>
    <scope>NUCLEOTIDE SEQUENCE [LARGE SCALE GENOMIC DNA]</scope>
    <source>
        <strain evidence="5">ATCC 38327</strain>
    </source>
</reference>
<dbReference type="OrthoDB" id="2151115at2759"/>
<reference evidence="4 5" key="1">
    <citation type="submission" date="2009-11" db="EMBL/GenBank/DDBJ databases">
        <title>Annotation of Allomyces macrogynus ATCC 38327.</title>
        <authorList>
            <consortium name="The Broad Institute Genome Sequencing Platform"/>
            <person name="Russ C."/>
            <person name="Cuomo C."/>
            <person name="Burger G."/>
            <person name="Gray M.W."/>
            <person name="Holland P.W.H."/>
            <person name="King N."/>
            <person name="Lang F.B.F."/>
            <person name="Roger A.J."/>
            <person name="Ruiz-Trillo I."/>
            <person name="Young S.K."/>
            <person name="Zeng Q."/>
            <person name="Gargeya S."/>
            <person name="Fitzgerald M."/>
            <person name="Haas B."/>
            <person name="Abouelleil A."/>
            <person name="Alvarado L."/>
            <person name="Arachchi H.M."/>
            <person name="Berlin A."/>
            <person name="Chapman S.B."/>
            <person name="Gearin G."/>
            <person name="Goldberg J."/>
            <person name="Griggs A."/>
            <person name="Gujja S."/>
            <person name="Hansen M."/>
            <person name="Heiman D."/>
            <person name="Howarth C."/>
            <person name="Larimer J."/>
            <person name="Lui A."/>
            <person name="MacDonald P.J.P."/>
            <person name="McCowen C."/>
            <person name="Montmayeur A."/>
            <person name="Murphy C."/>
            <person name="Neiman D."/>
            <person name="Pearson M."/>
            <person name="Priest M."/>
            <person name="Roberts A."/>
            <person name="Saif S."/>
            <person name="Shea T."/>
            <person name="Sisk P."/>
            <person name="Stolte C."/>
            <person name="Sykes S."/>
            <person name="Wortman J."/>
            <person name="Nusbaum C."/>
            <person name="Birren B."/>
        </authorList>
    </citation>
    <scope>NUCLEOTIDE SEQUENCE [LARGE SCALE GENOMIC DNA]</scope>
    <source>
        <strain evidence="4 5">ATCC 38327</strain>
    </source>
</reference>
<protein>
    <submittedName>
        <fullName evidence="4">Uncharacterized protein</fullName>
    </submittedName>
</protein>
<dbReference type="SUPFAM" id="SSF52058">
    <property type="entry name" value="L domain-like"/>
    <property type="match status" value="1"/>
</dbReference>
<dbReference type="InterPro" id="IPR050333">
    <property type="entry name" value="SLRP"/>
</dbReference>
<evidence type="ECO:0000256" key="1">
    <source>
        <dbReference type="ARBA" id="ARBA00022614"/>
    </source>
</evidence>
<organism evidence="4 5">
    <name type="scientific">Allomyces macrogynus (strain ATCC 38327)</name>
    <name type="common">Allomyces javanicus var. macrogynus</name>
    <dbReference type="NCBI Taxonomy" id="578462"/>
    <lineage>
        <taxon>Eukaryota</taxon>
        <taxon>Fungi</taxon>
        <taxon>Fungi incertae sedis</taxon>
        <taxon>Blastocladiomycota</taxon>
        <taxon>Blastocladiomycetes</taxon>
        <taxon>Blastocladiales</taxon>
        <taxon>Blastocladiaceae</taxon>
        <taxon>Allomyces</taxon>
    </lineage>
</organism>
<gene>
    <name evidence="4" type="ORF">AMAG_12232</name>
</gene>
<feature type="compositionally biased region" description="Polar residues" evidence="3">
    <location>
        <begin position="1"/>
        <end position="11"/>
    </location>
</feature>
<dbReference type="PANTHER" id="PTHR45712:SF22">
    <property type="entry name" value="INSULIN-LIKE GROWTH FACTOR-BINDING PROTEIN COMPLEX ACID LABILE SUBUNIT"/>
    <property type="match status" value="1"/>
</dbReference>
<dbReference type="InterPro" id="IPR001611">
    <property type="entry name" value="Leu-rich_rpt"/>
</dbReference>
<feature type="compositionally biased region" description="Low complexity" evidence="3">
    <location>
        <begin position="22"/>
        <end position="50"/>
    </location>
</feature>
<dbReference type="STRING" id="578462.A0A0L0SXC9"/>
<evidence type="ECO:0000313" key="5">
    <source>
        <dbReference type="Proteomes" id="UP000054350"/>
    </source>
</evidence>
<feature type="compositionally biased region" description="Polar residues" evidence="3">
    <location>
        <begin position="217"/>
        <end position="240"/>
    </location>
</feature>
<dbReference type="Proteomes" id="UP000054350">
    <property type="component" value="Unassembled WGS sequence"/>
</dbReference>
<feature type="compositionally biased region" description="Polar residues" evidence="3">
    <location>
        <begin position="172"/>
        <end position="183"/>
    </location>
</feature>
<dbReference type="PROSITE" id="PS51450">
    <property type="entry name" value="LRR"/>
    <property type="match status" value="1"/>
</dbReference>
<keyword evidence="2" id="KW-0677">Repeat</keyword>
<feature type="region of interest" description="Disordered" evidence="3">
    <location>
        <begin position="124"/>
        <end position="199"/>
    </location>
</feature>
<name>A0A0L0SXC9_ALLM3</name>